<organism evidence="2 3">
    <name type="scientific">Leptospira hartskeerlii</name>
    <dbReference type="NCBI Taxonomy" id="2023177"/>
    <lineage>
        <taxon>Bacteria</taxon>
        <taxon>Pseudomonadati</taxon>
        <taxon>Spirochaetota</taxon>
        <taxon>Spirochaetia</taxon>
        <taxon>Leptospirales</taxon>
        <taxon>Leptospiraceae</taxon>
        <taxon>Leptospira</taxon>
    </lineage>
</organism>
<reference evidence="2 3" key="1">
    <citation type="submission" date="2017-07" db="EMBL/GenBank/DDBJ databases">
        <title>Leptospira spp. isolated from tropical soils.</title>
        <authorList>
            <person name="Thibeaux R."/>
            <person name="Iraola G."/>
            <person name="Ferres I."/>
            <person name="Bierque E."/>
            <person name="Girault D."/>
            <person name="Soupe-Gilbert M.-E."/>
            <person name="Picardeau M."/>
            <person name="Goarant C."/>
        </authorList>
    </citation>
    <scope>NUCLEOTIDE SEQUENCE [LARGE SCALE GENOMIC DNA]</scope>
    <source>
        <strain evidence="2 3">MCA1-C-A1</strain>
    </source>
</reference>
<name>A0A2M9XFS8_9LEPT</name>
<dbReference type="RefSeq" id="WP_100705364.1">
    <property type="nucleotide sequence ID" value="NZ_NPDL01000002.1"/>
</dbReference>
<comment type="caution">
    <text evidence="2">The sequence shown here is derived from an EMBL/GenBank/DDBJ whole genome shotgun (WGS) entry which is preliminary data.</text>
</comment>
<evidence type="ECO:0000256" key="1">
    <source>
        <dbReference type="SAM" id="Phobius"/>
    </source>
</evidence>
<keyword evidence="1" id="KW-0812">Transmembrane</keyword>
<feature type="transmembrane region" description="Helical" evidence="1">
    <location>
        <begin position="7"/>
        <end position="27"/>
    </location>
</feature>
<keyword evidence="3" id="KW-1185">Reference proteome</keyword>
<evidence type="ECO:0000313" key="2">
    <source>
        <dbReference type="EMBL" id="PJZ26538.1"/>
    </source>
</evidence>
<dbReference type="EMBL" id="NPDN01000002">
    <property type="protein sequence ID" value="PJZ26538.1"/>
    <property type="molecule type" value="Genomic_DNA"/>
</dbReference>
<protein>
    <submittedName>
        <fullName evidence="2">Uncharacterized protein</fullName>
    </submittedName>
</protein>
<sequence>MKHVDKIFFGFNTILFLILSYFGYFIYRNFDHPDKIEYSRKDVSKGLEFLLFKRAKNFFGGYKYYFGARPLNDESPFIMKYFPVLDTDKDYFDSIQSLEPCGNDTYVIITQKGPREDYKKFNIFDKESQLINEELLEDCKREKLR</sequence>
<accession>A0A2M9XFS8</accession>
<keyword evidence="1" id="KW-1133">Transmembrane helix</keyword>
<gene>
    <name evidence="2" type="ORF">CH357_03310</name>
</gene>
<keyword evidence="1" id="KW-0472">Membrane</keyword>
<dbReference type="Proteomes" id="UP000232196">
    <property type="component" value="Unassembled WGS sequence"/>
</dbReference>
<dbReference type="AlphaFoldDB" id="A0A2M9XFS8"/>
<proteinExistence type="predicted"/>
<evidence type="ECO:0000313" key="3">
    <source>
        <dbReference type="Proteomes" id="UP000232196"/>
    </source>
</evidence>
<dbReference type="OrthoDB" id="339120at2"/>